<evidence type="ECO:0000313" key="3">
    <source>
        <dbReference type="EMBL" id="MBB5987020.1"/>
    </source>
</evidence>
<proteinExistence type="predicted"/>
<dbReference type="SUPFAM" id="SSF53474">
    <property type="entry name" value="alpha/beta-Hydrolases"/>
    <property type="match status" value="1"/>
</dbReference>
<keyword evidence="1" id="KW-0472">Membrane</keyword>
<keyword evidence="1" id="KW-1133">Transmembrane helix</keyword>
<keyword evidence="4" id="KW-1185">Reference proteome</keyword>
<feature type="transmembrane region" description="Helical" evidence="1">
    <location>
        <begin position="20"/>
        <end position="41"/>
    </location>
</feature>
<protein>
    <recommendedName>
        <fullName evidence="2">Serine aminopeptidase S33 domain-containing protein</fullName>
    </recommendedName>
</protein>
<dbReference type="PANTHER" id="PTHR12277">
    <property type="entry name" value="ALPHA/BETA HYDROLASE DOMAIN-CONTAINING PROTEIN"/>
    <property type="match status" value="1"/>
</dbReference>
<dbReference type="PROSITE" id="PS51257">
    <property type="entry name" value="PROKAR_LIPOPROTEIN"/>
    <property type="match status" value="1"/>
</dbReference>
<name>A0ABR6NIC8_9SPHN</name>
<dbReference type="InterPro" id="IPR029058">
    <property type="entry name" value="AB_hydrolase_fold"/>
</dbReference>
<sequence length="296" mass="31710">MIVRQGTARDWPGTGRLRGWLVLPLALCLSLGGCGISRQILYSPDPVSATEPAWIGPAPQSVDVRTSDGLVLEGLYWPASKGSNDDIIIFFHGRNWTLNRSGRSAQYLAGDDMAVLVASYRGFSGNAGHPSERGLLRDAAAFIETARSLAGPKARVWLIGHSIGAAVAMHAAAQDGHVNGVIAMSSFVRVQESAPRIARAFIPDDWDNLAALESLSIPLIVIQGGLDRFIAPDSGDTLFSAYHGPSSLVMGVNARHNPDMEVLAPWLHQAISTMRSGSLESLPHPPAGWVEKVRRP</sequence>
<evidence type="ECO:0000256" key="1">
    <source>
        <dbReference type="SAM" id="Phobius"/>
    </source>
</evidence>
<evidence type="ECO:0000259" key="2">
    <source>
        <dbReference type="Pfam" id="PF12146"/>
    </source>
</evidence>
<dbReference type="RefSeq" id="WP_184155173.1">
    <property type="nucleotide sequence ID" value="NZ_JACHKA010000001.1"/>
</dbReference>
<accession>A0ABR6NIC8</accession>
<dbReference type="Proteomes" id="UP001138540">
    <property type="component" value="Unassembled WGS sequence"/>
</dbReference>
<reference evidence="3 4" key="1">
    <citation type="submission" date="2020-08" db="EMBL/GenBank/DDBJ databases">
        <title>Exploring microbial biodiversity for novel pathways involved in the catabolism of aromatic compounds derived from lignin.</title>
        <authorList>
            <person name="Elkins J."/>
        </authorList>
    </citation>
    <scope>NUCLEOTIDE SEQUENCE [LARGE SCALE GENOMIC DNA]</scope>
    <source>
        <strain evidence="3 4">B1D3A</strain>
    </source>
</reference>
<dbReference type="EMBL" id="JACHKA010000001">
    <property type="protein sequence ID" value="MBB5987020.1"/>
    <property type="molecule type" value="Genomic_DNA"/>
</dbReference>
<dbReference type="Pfam" id="PF12146">
    <property type="entry name" value="Hydrolase_4"/>
    <property type="match status" value="1"/>
</dbReference>
<dbReference type="InterPro" id="IPR022742">
    <property type="entry name" value="Hydrolase_4"/>
</dbReference>
<gene>
    <name evidence="3" type="ORF">HNP60_002994</name>
</gene>
<comment type="caution">
    <text evidence="3">The sequence shown here is derived from an EMBL/GenBank/DDBJ whole genome shotgun (WGS) entry which is preliminary data.</text>
</comment>
<dbReference type="Gene3D" id="3.40.50.1820">
    <property type="entry name" value="alpha/beta hydrolase"/>
    <property type="match status" value="1"/>
</dbReference>
<evidence type="ECO:0000313" key="4">
    <source>
        <dbReference type="Proteomes" id="UP001138540"/>
    </source>
</evidence>
<feature type="domain" description="Serine aminopeptidase S33" evidence="2">
    <location>
        <begin position="84"/>
        <end position="200"/>
    </location>
</feature>
<keyword evidence="1" id="KW-0812">Transmembrane</keyword>
<organism evidence="3 4">
    <name type="scientific">Sphingobium lignivorans</name>
    <dbReference type="NCBI Taxonomy" id="2735886"/>
    <lineage>
        <taxon>Bacteria</taxon>
        <taxon>Pseudomonadati</taxon>
        <taxon>Pseudomonadota</taxon>
        <taxon>Alphaproteobacteria</taxon>
        <taxon>Sphingomonadales</taxon>
        <taxon>Sphingomonadaceae</taxon>
        <taxon>Sphingobium</taxon>
    </lineage>
</organism>